<proteinExistence type="predicted"/>
<protein>
    <submittedName>
        <fullName evidence="1">Uncharacterized protein</fullName>
    </submittedName>
</protein>
<sequence>KLDAMILKTDKLHDVDGEQNIVLSRINTIAKRNEKDIAGLGKDIKDYLKAASQ</sequence>
<organism evidence="1">
    <name type="scientific">marine sediment metagenome</name>
    <dbReference type="NCBI Taxonomy" id="412755"/>
    <lineage>
        <taxon>unclassified sequences</taxon>
        <taxon>metagenomes</taxon>
        <taxon>ecological metagenomes</taxon>
    </lineage>
</organism>
<evidence type="ECO:0000313" key="1">
    <source>
        <dbReference type="EMBL" id="KKL47397.1"/>
    </source>
</evidence>
<feature type="non-terminal residue" evidence="1">
    <location>
        <position position="1"/>
    </location>
</feature>
<accession>A0A0F9F8I0</accession>
<dbReference type="AlphaFoldDB" id="A0A0F9F8I0"/>
<gene>
    <name evidence="1" type="ORF">LCGC14_2335990</name>
</gene>
<dbReference type="EMBL" id="LAZR01033680">
    <property type="protein sequence ID" value="KKL47397.1"/>
    <property type="molecule type" value="Genomic_DNA"/>
</dbReference>
<comment type="caution">
    <text evidence="1">The sequence shown here is derived from an EMBL/GenBank/DDBJ whole genome shotgun (WGS) entry which is preliminary data.</text>
</comment>
<name>A0A0F9F8I0_9ZZZZ</name>
<reference evidence="1" key="1">
    <citation type="journal article" date="2015" name="Nature">
        <title>Complex archaea that bridge the gap between prokaryotes and eukaryotes.</title>
        <authorList>
            <person name="Spang A."/>
            <person name="Saw J.H."/>
            <person name="Jorgensen S.L."/>
            <person name="Zaremba-Niedzwiedzka K."/>
            <person name="Martijn J."/>
            <person name="Lind A.E."/>
            <person name="van Eijk R."/>
            <person name="Schleper C."/>
            <person name="Guy L."/>
            <person name="Ettema T.J."/>
        </authorList>
    </citation>
    <scope>NUCLEOTIDE SEQUENCE</scope>
</reference>